<feature type="transmembrane region" description="Helical" evidence="7">
    <location>
        <begin position="104"/>
        <end position="125"/>
    </location>
</feature>
<keyword evidence="3" id="KW-1003">Cell membrane</keyword>
<dbReference type="RefSeq" id="WP_229158217.1">
    <property type="nucleotide sequence ID" value="NZ_JAJEWP010000001.1"/>
</dbReference>
<comment type="subcellular location">
    <subcellularLocation>
        <location evidence="1">Cell membrane</location>
        <topology evidence="1">Multi-pass membrane protein</topology>
    </subcellularLocation>
</comment>
<dbReference type="Gene3D" id="1.10.1760.20">
    <property type="match status" value="1"/>
</dbReference>
<evidence type="ECO:0000256" key="1">
    <source>
        <dbReference type="ARBA" id="ARBA00004651"/>
    </source>
</evidence>
<keyword evidence="9" id="KW-1185">Reference proteome</keyword>
<feature type="transmembrane region" description="Helical" evidence="7">
    <location>
        <begin position="41"/>
        <end position="58"/>
    </location>
</feature>
<accession>A0ABS8G5K1</accession>
<protein>
    <submittedName>
        <fullName evidence="8">Energy-coupling factor ABC transporter permease</fullName>
    </submittedName>
</protein>
<dbReference type="Proteomes" id="UP001520878">
    <property type="component" value="Unassembled WGS sequence"/>
</dbReference>
<feature type="transmembrane region" description="Helical" evidence="7">
    <location>
        <begin position="179"/>
        <end position="204"/>
    </location>
</feature>
<evidence type="ECO:0000313" key="9">
    <source>
        <dbReference type="Proteomes" id="UP001520878"/>
    </source>
</evidence>
<keyword evidence="5 7" id="KW-1133">Transmembrane helix</keyword>
<dbReference type="EMBL" id="JAJEWP010000001">
    <property type="protein sequence ID" value="MCC2615872.1"/>
    <property type="molecule type" value="Genomic_DNA"/>
</dbReference>
<feature type="transmembrane region" description="Helical" evidence="7">
    <location>
        <begin position="137"/>
        <end position="159"/>
    </location>
</feature>
<keyword evidence="6 7" id="KW-0472">Membrane</keyword>
<feature type="transmembrane region" description="Helical" evidence="7">
    <location>
        <begin position="70"/>
        <end position="98"/>
    </location>
</feature>
<organism evidence="8 9">
    <name type="scientific">Fluctibacter halophilus</name>
    <dbReference type="NCBI Taxonomy" id="226011"/>
    <lineage>
        <taxon>Bacteria</taxon>
        <taxon>Pseudomonadati</taxon>
        <taxon>Pseudomonadota</taxon>
        <taxon>Gammaproteobacteria</taxon>
        <taxon>Alteromonadales</taxon>
        <taxon>Alteromonadaceae</taxon>
        <taxon>Fluctibacter</taxon>
    </lineage>
</organism>
<proteinExistence type="predicted"/>
<sequence>MAHTETALSVIQILGWLGFGLMCITLWRHLPMARLREDKKVQHLVFGTAASVFVLWLFRAGIHPGLDVHFLWLTALTLILGLRFALLSALIALFGVTLIGKESWAMFGINSLLGVALPILCSYFVYSLSFHKLPRHLMVYVFVCAFLPGALMMALKMFALGGYYFVDGAYRWQVIVDNYLQLIPLMLFPEGMLNGMTMTLLIIYKPTWVYTFYDKYYLQDK</sequence>
<dbReference type="Pfam" id="PF01891">
    <property type="entry name" value="CbiM"/>
    <property type="match status" value="1"/>
</dbReference>
<evidence type="ECO:0000256" key="6">
    <source>
        <dbReference type="ARBA" id="ARBA00023136"/>
    </source>
</evidence>
<name>A0ABS8G5K1_9ALTE</name>
<evidence type="ECO:0000256" key="5">
    <source>
        <dbReference type="ARBA" id="ARBA00022989"/>
    </source>
</evidence>
<evidence type="ECO:0000256" key="3">
    <source>
        <dbReference type="ARBA" id="ARBA00022475"/>
    </source>
</evidence>
<evidence type="ECO:0000313" key="8">
    <source>
        <dbReference type="EMBL" id="MCC2615872.1"/>
    </source>
</evidence>
<gene>
    <name evidence="8" type="ORF">LJ739_06435</name>
</gene>
<reference evidence="8 9" key="1">
    <citation type="submission" date="2021-10" db="EMBL/GenBank/DDBJ databases">
        <title>Draft genome of Aestuariibacter halophilus JC2043.</title>
        <authorList>
            <person name="Emsley S.A."/>
            <person name="Pfannmuller K.M."/>
            <person name="Ushijima B."/>
            <person name="Saw J.H."/>
            <person name="Videau P."/>
        </authorList>
    </citation>
    <scope>NUCLEOTIDE SEQUENCE [LARGE SCALE GENOMIC DNA]</scope>
    <source>
        <strain evidence="8 9">JC2043</strain>
    </source>
</reference>
<evidence type="ECO:0000256" key="4">
    <source>
        <dbReference type="ARBA" id="ARBA00022692"/>
    </source>
</evidence>
<evidence type="ECO:0000256" key="7">
    <source>
        <dbReference type="SAM" id="Phobius"/>
    </source>
</evidence>
<evidence type="ECO:0000256" key="2">
    <source>
        <dbReference type="ARBA" id="ARBA00022448"/>
    </source>
</evidence>
<dbReference type="InterPro" id="IPR002751">
    <property type="entry name" value="CbiM/NikMN"/>
</dbReference>
<keyword evidence="2" id="KW-0813">Transport</keyword>
<feature type="transmembrane region" description="Helical" evidence="7">
    <location>
        <begin position="7"/>
        <end position="29"/>
    </location>
</feature>
<comment type="caution">
    <text evidence="8">The sequence shown here is derived from an EMBL/GenBank/DDBJ whole genome shotgun (WGS) entry which is preliminary data.</text>
</comment>
<keyword evidence="4 7" id="KW-0812">Transmembrane</keyword>